<proteinExistence type="predicted"/>
<organism evidence="1 2">
    <name type="scientific">Rhodobacter aestuarii</name>
    <dbReference type="NCBI Taxonomy" id="453582"/>
    <lineage>
        <taxon>Bacteria</taxon>
        <taxon>Pseudomonadati</taxon>
        <taxon>Pseudomonadota</taxon>
        <taxon>Alphaproteobacteria</taxon>
        <taxon>Rhodobacterales</taxon>
        <taxon>Rhodobacter group</taxon>
        <taxon>Rhodobacter</taxon>
    </lineage>
</organism>
<dbReference type="EMBL" id="FTOG01000004">
    <property type="protein sequence ID" value="SIS71751.1"/>
    <property type="molecule type" value="Genomic_DNA"/>
</dbReference>
<dbReference type="RefSeq" id="WP_076484288.1">
    <property type="nucleotide sequence ID" value="NZ_FTOG01000004.1"/>
</dbReference>
<keyword evidence="2" id="KW-1185">Reference proteome</keyword>
<dbReference type="OrthoDB" id="564699at2"/>
<protein>
    <recommendedName>
        <fullName evidence="3">DUF2793 domain-containing protein</fullName>
    </recommendedName>
</protein>
<dbReference type="Pfam" id="PF10983">
    <property type="entry name" value="DUF2793"/>
    <property type="match status" value="1"/>
</dbReference>
<accession>A0A1N7LD86</accession>
<name>A0A1N7LD86_9RHOB</name>
<sequence length="371" mass="38292">MADQTPLLGLPHILPSQAQKHVTHNEALILLDAVVQLAVLNRNQNTPPATPAPGDRYIIGSAPTAAWAGHAHAVALYTENGWIFATPQPGWSARDLSDAALVVFDGSHWAPPAQSFDNLAGVGINASADTTNRLTLFAQASLFSHDGAGHQMKINKALPSDTASLLFQTSWSGRAEMGTTGSDDFAIKVSADGSGWTTALSLAAATGLASGAAIQQSPSDTTPGRLMRADYGYGPGNLLGPVSQNGGLPDGAVLERGTTADGDYLRLADGTQFCFATRALGTITASGTGTWDDPFRSAEGSWSFPAPFIAPPVVTARAVAPPGNSLARRRAFATVGDVSNSAASGVQVIRQGADPTADAFSIDLLAVGHWV</sequence>
<reference evidence="2" key="1">
    <citation type="submission" date="2017-01" db="EMBL/GenBank/DDBJ databases">
        <authorList>
            <person name="Varghese N."/>
            <person name="Submissions S."/>
        </authorList>
    </citation>
    <scope>NUCLEOTIDE SEQUENCE [LARGE SCALE GENOMIC DNA]</scope>
    <source>
        <strain evidence="2">DSM 19945</strain>
    </source>
</reference>
<evidence type="ECO:0008006" key="3">
    <source>
        <dbReference type="Google" id="ProtNLM"/>
    </source>
</evidence>
<evidence type="ECO:0000313" key="1">
    <source>
        <dbReference type="EMBL" id="SIS71751.1"/>
    </source>
</evidence>
<evidence type="ECO:0000313" key="2">
    <source>
        <dbReference type="Proteomes" id="UP000186221"/>
    </source>
</evidence>
<dbReference type="AlphaFoldDB" id="A0A1N7LD86"/>
<dbReference type="InterPro" id="IPR021251">
    <property type="entry name" value="DUF2793"/>
</dbReference>
<dbReference type="Proteomes" id="UP000186221">
    <property type="component" value="Unassembled WGS sequence"/>
</dbReference>
<gene>
    <name evidence="1" type="ORF">SAMN05421580_10413</name>
</gene>
<dbReference type="STRING" id="453582.SAMN05421580_10413"/>